<keyword evidence="2" id="KW-1185">Reference proteome</keyword>
<organism evidence="1 2">
    <name type="scientific">Clostridium diolis</name>
    <dbReference type="NCBI Taxonomy" id="223919"/>
    <lineage>
        <taxon>Bacteria</taxon>
        <taxon>Bacillati</taxon>
        <taxon>Bacillota</taxon>
        <taxon>Clostridia</taxon>
        <taxon>Eubacteriales</taxon>
        <taxon>Clostridiaceae</taxon>
        <taxon>Clostridium</taxon>
    </lineage>
</organism>
<comment type="caution">
    <text evidence="1">The sequence shown here is derived from an EMBL/GenBank/DDBJ whole genome shotgun (WGS) entry which is preliminary data.</text>
</comment>
<sequence>MNYTNEKILVCENSRILIFFSNNIRYIFTYFIRIVKSNTQLIGEYLN</sequence>
<name>A0AAV3W1J2_9CLOT</name>
<evidence type="ECO:0000313" key="1">
    <source>
        <dbReference type="EMBL" id="GEA31860.1"/>
    </source>
</evidence>
<dbReference type="EMBL" id="BJLA01000009">
    <property type="protein sequence ID" value="GEA31860.1"/>
    <property type="molecule type" value="Genomic_DNA"/>
</dbReference>
<accession>A0AAV3W1J2</accession>
<protein>
    <submittedName>
        <fullName evidence="1">Uncharacterized protein</fullName>
    </submittedName>
</protein>
<dbReference type="Proteomes" id="UP000325212">
    <property type="component" value="Unassembled WGS sequence"/>
</dbReference>
<reference evidence="1 2" key="1">
    <citation type="submission" date="2019-06" db="EMBL/GenBank/DDBJ databases">
        <title>Draft genome sequence of Clostridium diolis DSM 15410.</title>
        <authorList>
            <person name="Kobayashi H."/>
            <person name="Tanizawa Y."/>
            <person name="Tohno M."/>
        </authorList>
    </citation>
    <scope>NUCLEOTIDE SEQUENCE [LARGE SCALE GENOMIC DNA]</scope>
    <source>
        <strain evidence="1 2">DSM 15410</strain>
    </source>
</reference>
<proteinExistence type="predicted"/>
<gene>
    <name evidence="1" type="ORF">CDIOL_27830</name>
</gene>
<dbReference type="AlphaFoldDB" id="A0AAV3W1J2"/>
<evidence type="ECO:0000313" key="2">
    <source>
        <dbReference type="Proteomes" id="UP000325212"/>
    </source>
</evidence>